<keyword evidence="2" id="KW-0732">Signal</keyword>
<organism evidence="4 5">
    <name type="scientific">Thiomicrorhabdus heinhorstiae</name>
    <dbReference type="NCBI Taxonomy" id="2748010"/>
    <lineage>
        <taxon>Bacteria</taxon>
        <taxon>Pseudomonadati</taxon>
        <taxon>Pseudomonadota</taxon>
        <taxon>Gammaproteobacteria</taxon>
        <taxon>Thiotrichales</taxon>
        <taxon>Piscirickettsiaceae</taxon>
        <taxon>Thiomicrorhabdus</taxon>
    </lineage>
</organism>
<feature type="signal peptide" evidence="2">
    <location>
        <begin position="1"/>
        <end position="25"/>
    </location>
</feature>
<dbReference type="GO" id="GO:0051116">
    <property type="term" value="F:cobaltochelatase activity"/>
    <property type="evidence" value="ECO:0007669"/>
    <property type="project" value="UniProtKB-EC"/>
</dbReference>
<protein>
    <submittedName>
        <fullName evidence="4">Cobaltochelatase subunit CobN</fullName>
        <ecNumber evidence="4">6.6.1.2</ecNumber>
    </submittedName>
</protein>
<evidence type="ECO:0000313" key="4">
    <source>
        <dbReference type="EMBL" id="MBF6059019.1"/>
    </source>
</evidence>
<comment type="caution">
    <text evidence="4">The sequence shown here is derived from an EMBL/GenBank/DDBJ whole genome shotgun (WGS) entry which is preliminary data.</text>
</comment>
<dbReference type="PANTHER" id="PTHR44119">
    <property type="entry name" value="MAGNESIUM-CHELATASE SUBUNIT CHLH, CHLOROPLASTIC"/>
    <property type="match status" value="1"/>
</dbReference>
<accession>A0ABS0BZX8</accession>
<feature type="region of interest" description="Disordered" evidence="1">
    <location>
        <begin position="269"/>
        <end position="321"/>
    </location>
</feature>
<dbReference type="RefSeq" id="WP_185979162.1">
    <property type="nucleotide sequence ID" value="NZ_JACBGI020000037.1"/>
</dbReference>
<evidence type="ECO:0000313" key="5">
    <source>
        <dbReference type="Proteomes" id="UP001193680"/>
    </source>
</evidence>
<reference evidence="4 5" key="2">
    <citation type="submission" date="2020-11" db="EMBL/GenBank/DDBJ databases">
        <title>Sulfur oxidizing isolate from Hospital Hole Sinkhole.</title>
        <authorList>
            <person name="Scott K.M."/>
        </authorList>
    </citation>
    <scope>NUCLEOTIDE SEQUENCE [LARGE SCALE GENOMIC DNA]</scope>
    <source>
        <strain evidence="4 5">HH1</strain>
    </source>
</reference>
<feature type="region of interest" description="Disordered" evidence="1">
    <location>
        <begin position="1325"/>
        <end position="1376"/>
    </location>
</feature>
<evidence type="ECO:0000256" key="2">
    <source>
        <dbReference type="SAM" id="SignalP"/>
    </source>
</evidence>
<keyword evidence="4" id="KW-0436">Ligase</keyword>
<gene>
    <name evidence="4" type="primary">cobN</name>
    <name evidence="4" type="ORF">H8792_011750</name>
</gene>
<dbReference type="PROSITE" id="PS51257">
    <property type="entry name" value="PROKAR_LIPOPROTEIN"/>
    <property type="match status" value="1"/>
</dbReference>
<dbReference type="EC" id="6.6.1.2" evidence="4"/>
<dbReference type="Pfam" id="PF02514">
    <property type="entry name" value="CobN-Mg_chel"/>
    <property type="match status" value="1"/>
</dbReference>
<evidence type="ECO:0000259" key="3">
    <source>
        <dbReference type="Pfam" id="PF02514"/>
    </source>
</evidence>
<dbReference type="CDD" id="cd10150">
    <property type="entry name" value="CobN_like"/>
    <property type="match status" value="1"/>
</dbReference>
<feature type="compositionally biased region" description="Low complexity" evidence="1">
    <location>
        <begin position="285"/>
        <end position="300"/>
    </location>
</feature>
<name>A0ABS0BZX8_9GAMM</name>
<dbReference type="InterPro" id="IPR003672">
    <property type="entry name" value="CobN/Mg_chltase"/>
</dbReference>
<keyword evidence="5" id="KW-1185">Reference proteome</keyword>
<sequence length="1402" mass="157678">MLKRLTNWMFLIGGCLSFLTAPVFASENPDDYIDKNGPKVAIVSTNFVLSKKFKLLTAAAQKQGVELDWVQVDAKDGSGGKEGVHKALQNAGLVIIDAPRSDDQALIETFAGEALRNLSVPIVHINRMSRPVRLRTINLPTEVGQQVYGYYLGGMSDNHRLLFDYAKAIIAGGDLDSVPLPIEMPNGGIYHPAYKQQIFADLPSYIQWWNQRSGKDGAQGLVVAMETSSSYIADGQTRHLDETIDALEKRGAMPLFFYRAARVTQNTFKSQQSVAREAVQKANARPSGRPESSGRPSGRPATAQADDNPFPNPKTGRPYKFNEPLITLNGKVLPQVMMVNTFLGGDVEGRKLRYQAQGIPVLNILHYREGGREVYMQDLAGVSSFRLPFTLTNAEYIGIQDPVVLTVNPDGEMIPLPEQMELLVGKLINLAKLQRKANQDKKLALFFWNHPPGEKNQGASNMNVPRSIEKLVADMKAQGYALDDVSEQQLIDAVATMLRPAYRANAVPELMKTELWDFMLLDKYRAWFATLPQSVQDNITKNWGDPADNHWVVDYKGQQGFVIPRLKLGNLIVMPQPSRGGSSAEEDKDLFHDTKRPMNHYYAAVYLWTREVYGTDAIIHFGTHGTQEWHPGKERGLWAYDCPNLAVWNTPVVYPYIVDNIGEALHVKRRGRGVIVSYQVPPFSPAGLSDDFVAINDAIREYISLDEGLVKSNAKDLIIEQAVKMKIPEDMGWKVEDLHANFDNFLRDIEDYLEDLGSAMQPLGLHTFGETAELDHLALNIMLMLGDDLMQPLGVANSRELFRADYKLIKTTEPFKFVRAHIIDEQPLNAADSAKPELVAIVKQGIQYAQNLRAESETKGILTALNAKWLDPSYGGDPIRNPDAIPTGRNMYGFDPSRIPTKSAYQAGVQAMKEMIASHERTHGEFPKKLTFSMWSTETLRHLGMLEAQVFYAMGVKPIWDRGGRVTGLEVIPLKELGRPRIDTVISLTGLYRDQFPNVMERFNEAIVMLANLDEGEEDNFIRANTLRIEKALIKEGVEPKAAKNFALTRVFGTESGDYGTKLPDATLASDKWEEDDGKLAELYLSRMSWAYGPDTSQWSQKLTTKDGKPVNVYAEQLKGTSAAVFSRSSNLRGLLDTDHPFEYLGGISMALQHLEGKAPQLYISNMRDPKKAKLQTAERFLATELRAVYQHPNWVKEMQKEGYAGTLQMLNTINNFWGWQVMDRNVVRDDQWQEFHEVYIKDKYDLDMKTWFEESNPTAMAQIAERMLEAIRKDYWKSSEQTKKELVQTYQELAEKYDVHTDNQTFKAYVAELAAGYGLSAAPAPDMATSAAQPAPAESMEKPESENTEQTEQTEQLETVQGQVMQEQQPEEQQPIDQPKWWLLLVALLAAGALRQIYLRR</sequence>
<evidence type="ECO:0000256" key="1">
    <source>
        <dbReference type="SAM" id="MobiDB-lite"/>
    </source>
</evidence>
<reference evidence="4 5" key="1">
    <citation type="submission" date="2020-06" db="EMBL/GenBank/DDBJ databases">
        <authorList>
            <person name="Scott K."/>
        </authorList>
    </citation>
    <scope>NUCLEOTIDE SEQUENCE [LARGE SCALE GENOMIC DNA]</scope>
    <source>
        <strain evidence="4 5">HH1</strain>
    </source>
</reference>
<feature type="chain" id="PRO_5047051955" evidence="2">
    <location>
        <begin position="26"/>
        <end position="1402"/>
    </location>
</feature>
<feature type="compositionally biased region" description="Low complexity" evidence="1">
    <location>
        <begin position="1349"/>
        <end position="1376"/>
    </location>
</feature>
<dbReference type="PANTHER" id="PTHR44119:SF4">
    <property type="entry name" value="AEROBIC COBALTOCHELATASE SUBUNIT COBN"/>
    <property type="match status" value="1"/>
</dbReference>
<dbReference type="NCBIfam" id="NF004644">
    <property type="entry name" value="PRK05989.2-2"/>
    <property type="match status" value="1"/>
</dbReference>
<dbReference type="Proteomes" id="UP001193680">
    <property type="component" value="Unassembled WGS sequence"/>
</dbReference>
<proteinExistence type="predicted"/>
<dbReference type="EMBL" id="JACBGI020000037">
    <property type="protein sequence ID" value="MBF6059019.1"/>
    <property type="molecule type" value="Genomic_DNA"/>
</dbReference>
<feature type="domain" description="CobN/magnesium chelatase" evidence="3">
    <location>
        <begin position="149"/>
        <end position="1283"/>
    </location>
</feature>